<dbReference type="EMBL" id="JAUUTY010000323">
    <property type="protein sequence ID" value="KAK1602005.1"/>
    <property type="molecule type" value="Genomic_DNA"/>
</dbReference>
<feature type="compositionally biased region" description="Basic residues" evidence="1">
    <location>
        <begin position="188"/>
        <end position="199"/>
    </location>
</feature>
<accession>A0AAD8QGN4</accession>
<keyword evidence="3" id="KW-1185">Reference proteome</keyword>
<feature type="compositionally biased region" description="Basic residues" evidence="1">
    <location>
        <begin position="284"/>
        <end position="293"/>
    </location>
</feature>
<feature type="region of interest" description="Disordered" evidence="1">
    <location>
        <begin position="277"/>
        <end position="300"/>
    </location>
</feature>
<feature type="compositionally biased region" description="Basic and acidic residues" evidence="1">
    <location>
        <begin position="158"/>
        <end position="182"/>
    </location>
</feature>
<name>A0AAD8QGN4_LOLMU</name>
<sequence length="365" mass="41403">MWIIKSVPNIFGIDTLLRAPQGAIMRVPMHKIIDITDIIWSIKSAPNMSHHLGKARTVIDSHHLMIVVDHHHLMVYIDILPHMIFDDTTQDMVMRQEDESLDMKTFLIRRLLPLAPPPQWPLPRHMPMDSDATSEPMTRARVKSIHDKVPISSRTRRERQVAEERKPHVQERRREDRREEGLPARQPQARHCRPHRHCRPEHAGTAGPIEVNFISTVDLSSMDQDTFCNAPFTPLELFLVGRHCRAVAAPSGCRLDVAGTAANRRLLPRIHQPPGLHAAAARHSPGHHARSSTHHAPTAAGRRIARSIYARAARPAHSTAPLPHLALDPWPPLSFRSPPSAQHVRALRPRPALDFQFHLLRPPRT</sequence>
<feature type="region of interest" description="Disordered" evidence="1">
    <location>
        <begin position="119"/>
        <end position="204"/>
    </location>
</feature>
<proteinExistence type="predicted"/>
<dbReference type="AlphaFoldDB" id="A0AAD8QGN4"/>
<evidence type="ECO:0000313" key="3">
    <source>
        <dbReference type="Proteomes" id="UP001231189"/>
    </source>
</evidence>
<gene>
    <name evidence="2" type="ORF">QYE76_027110</name>
</gene>
<evidence type="ECO:0000256" key="1">
    <source>
        <dbReference type="SAM" id="MobiDB-lite"/>
    </source>
</evidence>
<dbReference type="Proteomes" id="UP001231189">
    <property type="component" value="Unassembled WGS sequence"/>
</dbReference>
<reference evidence="2" key="1">
    <citation type="submission" date="2023-07" db="EMBL/GenBank/DDBJ databases">
        <title>A chromosome-level genome assembly of Lolium multiflorum.</title>
        <authorList>
            <person name="Chen Y."/>
            <person name="Copetti D."/>
            <person name="Kolliker R."/>
            <person name="Studer B."/>
        </authorList>
    </citation>
    <scope>NUCLEOTIDE SEQUENCE</scope>
    <source>
        <strain evidence="2">02402/16</strain>
        <tissue evidence="2">Leaf</tissue>
    </source>
</reference>
<evidence type="ECO:0000313" key="2">
    <source>
        <dbReference type="EMBL" id="KAK1602005.1"/>
    </source>
</evidence>
<comment type="caution">
    <text evidence="2">The sequence shown here is derived from an EMBL/GenBank/DDBJ whole genome shotgun (WGS) entry which is preliminary data.</text>
</comment>
<organism evidence="2 3">
    <name type="scientific">Lolium multiflorum</name>
    <name type="common">Italian ryegrass</name>
    <name type="synonym">Lolium perenne subsp. multiflorum</name>
    <dbReference type="NCBI Taxonomy" id="4521"/>
    <lineage>
        <taxon>Eukaryota</taxon>
        <taxon>Viridiplantae</taxon>
        <taxon>Streptophyta</taxon>
        <taxon>Embryophyta</taxon>
        <taxon>Tracheophyta</taxon>
        <taxon>Spermatophyta</taxon>
        <taxon>Magnoliopsida</taxon>
        <taxon>Liliopsida</taxon>
        <taxon>Poales</taxon>
        <taxon>Poaceae</taxon>
        <taxon>BOP clade</taxon>
        <taxon>Pooideae</taxon>
        <taxon>Poodae</taxon>
        <taxon>Poeae</taxon>
        <taxon>Poeae Chloroplast Group 2 (Poeae type)</taxon>
        <taxon>Loliodinae</taxon>
        <taxon>Loliinae</taxon>
        <taxon>Lolium</taxon>
    </lineage>
</organism>
<protein>
    <submittedName>
        <fullName evidence="2">Uncharacterized protein</fullName>
    </submittedName>
</protein>